<gene>
    <name evidence="1" type="ORF">EAO82_15230</name>
</gene>
<keyword evidence="2" id="KW-1185">Reference proteome</keyword>
<accession>A0ABX6CSE1</accession>
<dbReference type="SUPFAM" id="SSF52540">
    <property type="entry name" value="P-loop containing nucleoside triphosphate hydrolases"/>
    <property type="match status" value="1"/>
</dbReference>
<protein>
    <recommendedName>
        <fullName evidence="3">Helicase</fullName>
    </recommendedName>
</protein>
<dbReference type="Gene3D" id="3.40.50.300">
    <property type="entry name" value="P-loop containing nucleotide triphosphate hydrolases"/>
    <property type="match status" value="1"/>
</dbReference>
<organism evidence="1 2">
    <name type="scientific">Halopseudomonas pelagia</name>
    <dbReference type="NCBI Taxonomy" id="553151"/>
    <lineage>
        <taxon>Bacteria</taxon>
        <taxon>Pseudomonadati</taxon>
        <taxon>Pseudomonadota</taxon>
        <taxon>Gammaproteobacteria</taxon>
        <taxon>Pseudomonadales</taxon>
        <taxon>Pseudomonadaceae</taxon>
        <taxon>Halopseudomonas</taxon>
    </lineage>
</organism>
<proteinExistence type="predicted"/>
<evidence type="ECO:0000313" key="1">
    <source>
        <dbReference type="EMBL" id="QFY57602.1"/>
    </source>
</evidence>
<sequence>MTGHVRRNTHLAQLSELGIGIVDNESISRHSFVRSDGCWNFDFAELYRRKNSALNHQLVRPSGVTTKLSDHQIRLINNIQANQEDSIEAQAYAGTGKTFVLDEIMARMPDRKFIFLADVEPKLRAIRDRFPKERLKTSTFKRLAESLLSNGSRALQIRMVEASRLTLSYSGLAERASLSGIGSQSATQVAAICWAAIFKFCMSKDPQITLDHIPLLPAQGYSNYEKQILIAAATTLWVKLSHWDLEAPLLPIRGYHRIKQASLAQLYIPESIDTILIDEAHDLTAPMVEILDRSPQTVISLGDQLQNLEGSYIPHNALVRHRDMSISLRAGQPLVHHINQIIELFPAAPSDPFVADKEKEMIVAEYPANSFPPEHTVILVADDWGLFDWLIRSRHMNQSVAVVDWDSSFERFLESCLNLYLRDEKPISGPITHYKTWGQLRDQMMWNDAFVRVEQWLGTVGARYGVSGLYKCAHIGELSNKRLARSLIATVFTVKNFEFSRLTISEDLYYAPDLRGKKLMSKKLALLYTAMTRASGKLYIPESHREWTSYIRRESSFLK</sequence>
<dbReference type="RefSeq" id="WP_143520254.1">
    <property type="nucleotide sequence ID" value="NZ_CP033116.1"/>
</dbReference>
<dbReference type="EMBL" id="CP033116">
    <property type="protein sequence ID" value="QFY57602.1"/>
    <property type="molecule type" value="Genomic_DNA"/>
</dbReference>
<dbReference type="Proteomes" id="UP000344571">
    <property type="component" value="Chromosome"/>
</dbReference>
<name>A0ABX6CSE1_9GAMM</name>
<reference evidence="1 2" key="1">
    <citation type="submission" date="2018-10" db="EMBL/GenBank/DDBJ databases">
        <title>Complete genome sequence of Pseudomonas pelagia strain Kongs-67.</title>
        <authorList>
            <person name="Sinha R.K."/>
            <person name="Krishnan K."/>
        </authorList>
    </citation>
    <scope>NUCLEOTIDE SEQUENCE [LARGE SCALE GENOMIC DNA]</scope>
    <source>
        <strain evidence="1 2">Kongs-67</strain>
    </source>
</reference>
<evidence type="ECO:0000313" key="2">
    <source>
        <dbReference type="Proteomes" id="UP000344571"/>
    </source>
</evidence>
<evidence type="ECO:0008006" key="3">
    <source>
        <dbReference type="Google" id="ProtNLM"/>
    </source>
</evidence>
<dbReference type="InterPro" id="IPR027417">
    <property type="entry name" value="P-loop_NTPase"/>
</dbReference>